<dbReference type="AlphaFoldDB" id="A0ABD3BSB8"/>
<sequence length="424" mass="47019">MVMIRLIIFMLIMIMLPIISANSQSHQNITLGSVLTAGDENATWISPSGEFAFGFRQVKVNGYLLAVVFAKTSQRTIAWSANGDHVAEIGSKVQLSEDGSQLVLTGPNGRRIWAANFSGSGVAHGAMLDTGNFVLVGKDSKFLWQSFNEPTDTLLPEQVLNQNGSLFSSLNETDHSRGQFKLIMQADNNLVLYTLNYPFEDINGPAYWASNTVSKGISQAIFNESGYFFVVYQNGTINNVFSQAVNSSKFYKRLTLDIDGVLRLYVHPKPASTDDFWSVHGFIPPNICEVVGGNRGGGVCGYNSVCTLVDHRPECRCPDGYSFWDTRNKMAGCKPDFTRQGCNRNSTGGFKLVELNSTEWPDSEYEYYGSVSEDMCSESCLKDCFCDAAFFRNGECWKNSIPLRHGRFNPVRGGKTWMKLPGNK</sequence>
<dbReference type="PANTHER" id="PTHR47976:SF108">
    <property type="entry name" value="G-TYPE LECTIN S-RECEPTOR-LIKE SERINE_THREONINE-PROTEIN KINASE LECRK1"/>
    <property type="match status" value="1"/>
</dbReference>
<reference evidence="6" key="1">
    <citation type="journal article" date="2024" name="IScience">
        <title>Strigolactones Initiate the Formation of Haustorium-like Structures in Castilleja.</title>
        <authorList>
            <person name="Buerger M."/>
            <person name="Peterson D."/>
            <person name="Chory J."/>
        </authorList>
    </citation>
    <scope>NUCLEOTIDE SEQUENCE [LARGE SCALE GENOMIC DNA]</scope>
</reference>
<evidence type="ECO:0000256" key="1">
    <source>
        <dbReference type="ARBA" id="ARBA00022729"/>
    </source>
</evidence>
<proteinExistence type="predicted"/>
<dbReference type="Proteomes" id="UP001632038">
    <property type="component" value="Unassembled WGS sequence"/>
</dbReference>
<dbReference type="FunFam" id="2.90.10.30:FF:000001">
    <property type="entry name" value="Serine/threonine-protein kinase"/>
    <property type="match status" value="1"/>
</dbReference>
<dbReference type="Gene3D" id="2.90.10.30">
    <property type="match status" value="1"/>
</dbReference>
<gene>
    <name evidence="5" type="ORF">CASFOL_035340</name>
</gene>
<evidence type="ECO:0000313" key="5">
    <source>
        <dbReference type="EMBL" id="KAL3620428.1"/>
    </source>
</evidence>
<accession>A0ABD3BSB8</accession>
<dbReference type="FunFam" id="2.90.10.10:FF:000013">
    <property type="entry name" value="G-type lectin S-receptor-like serine/threonine-protein kinase LECRK1"/>
    <property type="match status" value="1"/>
</dbReference>
<protein>
    <recommendedName>
        <fullName evidence="4">Bulb-type lectin domain-containing protein</fullName>
    </recommendedName>
</protein>
<evidence type="ECO:0000256" key="2">
    <source>
        <dbReference type="ARBA" id="ARBA00023180"/>
    </source>
</evidence>
<dbReference type="SUPFAM" id="SSF51110">
    <property type="entry name" value="alpha-D-mannose-specific plant lectins"/>
    <property type="match status" value="2"/>
</dbReference>
<dbReference type="EMBL" id="JAVIJP010000066">
    <property type="protein sequence ID" value="KAL3620428.1"/>
    <property type="molecule type" value="Genomic_DNA"/>
</dbReference>
<feature type="domain" description="Bulb-type lectin" evidence="4">
    <location>
        <begin position="26"/>
        <end position="148"/>
    </location>
</feature>
<dbReference type="InterPro" id="IPR001480">
    <property type="entry name" value="Bulb-type_lectin_dom"/>
</dbReference>
<dbReference type="Pfam" id="PF01453">
    <property type="entry name" value="B_lectin"/>
    <property type="match status" value="1"/>
</dbReference>
<keyword evidence="6" id="KW-1185">Reference proteome</keyword>
<dbReference type="SMART" id="SM00108">
    <property type="entry name" value="B_lectin"/>
    <property type="match status" value="2"/>
</dbReference>
<dbReference type="PROSITE" id="PS50927">
    <property type="entry name" value="BULB_LECTIN"/>
    <property type="match status" value="1"/>
</dbReference>
<dbReference type="PANTHER" id="PTHR47976">
    <property type="entry name" value="G-TYPE LECTIN S-RECEPTOR-LIKE SERINE/THREONINE-PROTEIN KINASE SD2-5"/>
    <property type="match status" value="1"/>
</dbReference>
<name>A0ABD3BSB8_9LAMI</name>
<evidence type="ECO:0000259" key="4">
    <source>
        <dbReference type="PROSITE" id="PS50927"/>
    </source>
</evidence>
<keyword evidence="2" id="KW-0325">Glycoprotein</keyword>
<comment type="caution">
    <text evidence="5">The sequence shown here is derived from an EMBL/GenBank/DDBJ whole genome shotgun (WGS) entry which is preliminary data.</text>
</comment>
<feature type="signal peptide" evidence="3">
    <location>
        <begin position="1"/>
        <end position="21"/>
    </location>
</feature>
<feature type="chain" id="PRO_5044873924" description="Bulb-type lectin domain-containing protein" evidence="3">
    <location>
        <begin position="22"/>
        <end position="424"/>
    </location>
</feature>
<organism evidence="5 6">
    <name type="scientific">Castilleja foliolosa</name>
    <dbReference type="NCBI Taxonomy" id="1961234"/>
    <lineage>
        <taxon>Eukaryota</taxon>
        <taxon>Viridiplantae</taxon>
        <taxon>Streptophyta</taxon>
        <taxon>Embryophyta</taxon>
        <taxon>Tracheophyta</taxon>
        <taxon>Spermatophyta</taxon>
        <taxon>Magnoliopsida</taxon>
        <taxon>eudicotyledons</taxon>
        <taxon>Gunneridae</taxon>
        <taxon>Pentapetalae</taxon>
        <taxon>asterids</taxon>
        <taxon>lamiids</taxon>
        <taxon>Lamiales</taxon>
        <taxon>Orobanchaceae</taxon>
        <taxon>Pedicularideae</taxon>
        <taxon>Castillejinae</taxon>
        <taxon>Castilleja</taxon>
    </lineage>
</organism>
<evidence type="ECO:0000256" key="3">
    <source>
        <dbReference type="SAM" id="SignalP"/>
    </source>
</evidence>
<dbReference type="InterPro" id="IPR036426">
    <property type="entry name" value="Bulb-type_lectin_dom_sf"/>
</dbReference>
<dbReference type="InterPro" id="IPR051343">
    <property type="entry name" value="G-type_lectin_kinases/EP1-like"/>
</dbReference>
<dbReference type="Gene3D" id="2.90.10.10">
    <property type="entry name" value="Bulb-type lectin domain"/>
    <property type="match status" value="1"/>
</dbReference>
<evidence type="ECO:0000313" key="6">
    <source>
        <dbReference type="Proteomes" id="UP001632038"/>
    </source>
</evidence>
<keyword evidence="1 3" id="KW-0732">Signal</keyword>